<evidence type="ECO:0000313" key="4">
    <source>
        <dbReference type="Proteomes" id="UP000253720"/>
    </source>
</evidence>
<evidence type="ECO:0000256" key="2">
    <source>
        <dbReference type="SAM" id="SignalP"/>
    </source>
</evidence>
<dbReference type="KEGG" id="pke:DLD99_11195"/>
<keyword evidence="1" id="KW-1133">Transmembrane helix</keyword>
<gene>
    <name evidence="3" type="ORF">DLD99_11195</name>
</gene>
<dbReference type="Pfam" id="PF04657">
    <property type="entry name" value="DMT_YdcZ"/>
    <property type="match status" value="1"/>
</dbReference>
<feature type="transmembrane region" description="Helical" evidence="1">
    <location>
        <begin position="71"/>
        <end position="91"/>
    </location>
</feature>
<dbReference type="PANTHER" id="PTHR34821:SF2">
    <property type="entry name" value="INNER MEMBRANE PROTEIN YDCZ"/>
    <property type="match status" value="1"/>
</dbReference>
<keyword evidence="2" id="KW-0732">Signal</keyword>
<reference evidence="3 4" key="1">
    <citation type="submission" date="2018-05" db="EMBL/GenBank/DDBJ databases">
        <title>Complete genome sequence of Pseudomonas kribbensis 46-2(T).</title>
        <authorList>
            <person name="Jeong H."/>
            <person name="Lee S.-G."/>
            <person name="Rha E."/>
            <person name="Kim H."/>
        </authorList>
    </citation>
    <scope>NUCLEOTIDE SEQUENCE [LARGE SCALE GENOMIC DNA]</scope>
    <source>
        <strain evidence="3 4">46-2</strain>
    </source>
</reference>
<keyword evidence="1" id="KW-0472">Membrane</keyword>
<dbReference type="PANTHER" id="PTHR34821">
    <property type="entry name" value="INNER MEMBRANE PROTEIN YDCZ"/>
    <property type="match status" value="1"/>
</dbReference>
<dbReference type="InterPro" id="IPR006750">
    <property type="entry name" value="YdcZ"/>
</dbReference>
<dbReference type="GO" id="GO:0005886">
    <property type="term" value="C:plasma membrane"/>
    <property type="evidence" value="ECO:0007669"/>
    <property type="project" value="TreeGrafter"/>
</dbReference>
<accession>A0A345RNZ6</accession>
<organism evidence="3 4">
    <name type="scientific">Pseudomonas kribbensis</name>
    <dbReference type="NCBI Taxonomy" id="1628086"/>
    <lineage>
        <taxon>Bacteria</taxon>
        <taxon>Pseudomonadati</taxon>
        <taxon>Pseudomonadota</taxon>
        <taxon>Gammaproteobacteria</taxon>
        <taxon>Pseudomonadales</taxon>
        <taxon>Pseudomonadaceae</taxon>
        <taxon>Pseudomonas</taxon>
    </lineage>
</organism>
<feature type="transmembrane region" description="Helical" evidence="1">
    <location>
        <begin position="97"/>
        <end position="120"/>
    </location>
</feature>
<name>A0A345RNZ6_9PSED</name>
<evidence type="ECO:0000313" key="3">
    <source>
        <dbReference type="EMBL" id="AXI61012.1"/>
    </source>
</evidence>
<dbReference type="RefSeq" id="WP_085708666.1">
    <property type="nucleotide sequence ID" value="NZ_CP029608.1"/>
</dbReference>
<feature type="transmembrane region" description="Helical" evidence="1">
    <location>
        <begin position="36"/>
        <end position="59"/>
    </location>
</feature>
<keyword evidence="1" id="KW-0812">Transmembrane</keyword>
<proteinExistence type="predicted"/>
<keyword evidence="4" id="KW-1185">Reference proteome</keyword>
<dbReference type="EMBL" id="CP029608">
    <property type="protein sequence ID" value="AXI61012.1"/>
    <property type="molecule type" value="Genomic_DNA"/>
</dbReference>
<evidence type="ECO:0000256" key="1">
    <source>
        <dbReference type="SAM" id="Phobius"/>
    </source>
</evidence>
<dbReference type="AlphaFoldDB" id="A0A345RNZ6"/>
<feature type="chain" id="PRO_5016566189" evidence="2">
    <location>
        <begin position="21"/>
        <end position="159"/>
    </location>
</feature>
<feature type="transmembrane region" description="Helical" evidence="1">
    <location>
        <begin position="132"/>
        <end position="156"/>
    </location>
</feature>
<dbReference type="Proteomes" id="UP000253720">
    <property type="component" value="Chromosome"/>
</dbReference>
<feature type="signal peptide" evidence="2">
    <location>
        <begin position="1"/>
        <end position="20"/>
    </location>
</feature>
<sequence>MILISFALALLAGVAIAVQAAVNSQLAGAMTGNTLAAAFYSFLSGMLVLGALAWMRGGLGDALSVIPAQPGWRLVGGVLGAGAIFCTVWLAPRIGLANLLVLVIAGQLLSSVAIDHFGWLGAVVRPAASIKIAGAVVVLLGVALTLFGERLIAMLARAF</sequence>
<protein>
    <submittedName>
        <fullName evidence="3">EamA-like transporter family protein</fullName>
    </submittedName>
</protein>